<dbReference type="Gene3D" id="3.30.700.10">
    <property type="entry name" value="Glycoprotein, Type 4 Pilin"/>
    <property type="match status" value="1"/>
</dbReference>
<reference evidence="4 5" key="1">
    <citation type="submission" date="2014-11" db="EMBL/GenBank/DDBJ databases">
        <title>Pan-genome of Gallibacterium spp.</title>
        <authorList>
            <person name="Kudirkiene E."/>
            <person name="Bojesen A.M."/>
        </authorList>
    </citation>
    <scope>NUCLEOTIDE SEQUENCE [LARGE SCALE GENOMIC DNA]</scope>
    <source>
        <strain evidence="4 5">F151</strain>
    </source>
</reference>
<organism evidence="4 5">
    <name type="scientific">Gallibacterium genomosp. 3</name>
    <dbReference type="NCBI Taxonomy" id="505345"/>
    <lineage>
        <taxon>Bacteria</taxon>
        <taxon>Pseudomonadati</taxon>
        <taxon>Pseudomonadota</taxon>
        <taxon>Gammaproteobacteria</taxon>
        <taxon>Pasteurellales</taxon>
        <taxon>Pasteurellaceae</taxon>
        <taxon>Gallibacterium</taxon>
    </lineage>
</organism>
<keyword evidence="3" id="KW-1133">Transmembrane helix</keyword>
<dbReference type="PANTHER" id="PTHR30093">
    <property type="entry name" value="GENERAL SECRETION PATHWAY PROTEIN G"/>
    <property type="match status" value="1"/>
</dbReference>
<dbReference type="OrthoDB" id="5918848at2"/>
<dbReference type="RefSeq" id="WP_065238638.1">
    <property type="nucleotide sequence ID" value="NZ_JTJM01000006.1"/>
</dbReference>
<comment type="caution">
    <text evidence="4">The sequence shown here is derived from an EMBL/GenBank/DDBJ whole genome shotgun (WGS) entry which is preliminary data.</text>
</comment>
<name>A0A1A7NUA7_9PAST</name>
<accession>A0A1A7NUA7</accession>
<dbReference type="AlphaFoldDB" id="A0A1A7NUA7"/>
<keyword evidence="5" id="KW-1185">Reference proteome</keyword>
<keyword evidence="2" id="KW-0488">Methylation</keyword>
<dbReference type="InterPro" id="IPR012902">
    <property type="entry name" value="N_methyl_site"/>
</dbReference>
<keyword evidence="3" id="KW-0812">Transmembrane</keyword>
<protein>
    <submittedName>
        <fullName evidence="4">Prepilin peptidase</fullName>
    </submittedName>
</protein>
<dbReference type="SUPFAM" id="SSF54523">
    <property type="entry name" value="Pili subunits"/>
    <property type="match status" value="1"/>
</dbReference>
<dbReference type="GO" id="GO:0043107">
    <property type="term" value="P:type IV pilus-dependent motility"/>
    <property type="evidence" value="ECO:0007669"/>
    <property type="project" value="TreeGrafter"/>
</dbReference>
<proteinExistence type="inferred from homology"/>
<dbReference type="PROSITE" id="PS00409">
    <property type="entry name" value="PROKAR_NTER_METHYL"/>
    <property type="match status" value="1"/>
</dbReference>
<dbReference type="Pfam" id="PF07963">
    <property type="entry name" value="N_methyl"/>
    <property type="match status" value="1"/>
</dbReference>
<dbReference type="PANTHER" id="PTHR30093:SF34">
    <property type="entry name" value="PREPILIN PEPTIDASE-DEPENDENT PROTEIN D"/>
    <property type="match status" value="1"/>
</dbReference>
<dbReference type="GO" id="GO:0044096">
    <property type="term" value="C:type IV pilus"/>
    <property type="evidence" value="ECO:0007669"/>
    <property type="project" value="TreeGrafter"/>
</dbReference>
<dbReference type="InterPro" id="IPR045584">
    <property type="entry name" value="Pilin-like"/>
</dbReference>
<dbReference type="EMBL" id="JTJM01000006">
    <property type="protein sequence ID" value="OBW93787.1"/>
    <property type="molecule type" value="Genomic_DNA"/>
</dbReference>
<feature type="transmembrane region" description="Helical" evidence="3">
    <location>
        <begin position="12"/>
        <end position="36"/>
    </location>
</feature>
<gene>
    <name evidence="4" type="ORF">QV01_01290</name>
</gene>
<dbReference type="NCBIfam" id="TIGR02532">
    <property type="entry name" value="IV_pilin_GFxxxE"/>
    <property type="match status" value="1"/>
</dbReference>
<keyword evidence="3" id="KW-0472">Membrane</keyword>
<dbReference type="PATRIC" id="fig|505345.7.peg.260"/>
<evidence type="ECO:0000313" key="5">
    <source>
        <dbReference type="Proteomes" id="UP000243558"/>
    </source>
</evidence>
<comment type="similarity">
    <text evidence="1">Belongs to the N-Me-Phe pilin family.</text>
</comment>
<evidence type="ECO:0000256" key="3">
    <source>
        <dbReference type="SAM" id="Phobius"/>
    </source>
</evidence>
<evidence type="ECO:0000256" key="1">
    <source>
        <dbReference type="ARBA" id="ARBA00005233"/>
    </source>
</evidence>
<dbReference type="Proteomes" id="UP000243558">
    <property type="component" value="Unassembled WGS sequence"/>
</dbReference>
<evidence type="ECO:0000256" key="2">
    <source>
        <dbReference type="ARBA" id="ARBA00022481"/>
    </source>
</evidence>
<sequence length="156" mass="16749">MQLRSTTQTHAFYAGFTLVELMIVIAIIAVLATIAIPSYQGYTKKAAISELIQASAPYKAEVELCLYNASNKNQCSAGQHGIQNKPSDMNKFKYLNDISVTAGVITVSGKGSLQDISYKMTPSESKQGELIDWTVQCTGDLGIFPAGFCQSNAGTP</sequence>
<evidence type="ECO:0000313" key="4">
    <source>
        <dbReference type="EMBL" id="OBW93787.1"/>
    </source>
</evidence>